<accession>A0A4Y5P1Q6</accession>
<organism evidence="1 2">
    <name type="scientific">Pantoea phage vB_PagS_AAS21</name>
    <dbReference type="NCBI Taxonomy" id="2575261"/>
    <lineage>
        <taxon>Viruses</taxon>
        <taxon>Duplodnaviria</taxon>
        <taxon>Heunggongvirae</taxon>
        <taxon>Uroviricota</taxon>
        <taxon>Caudoviricetes</taxon>
        <taxon>Demerecviridae</taxon>
        <taxon>Keyvirus</taxon>
        <taxon>Keyvirus AAS21</taxon>
    </lineage>
</organism>
<name>A0A4Y5P1Q6_9CAUD</name>
<sequence length="77" mass="8405">MRKMILVSCLALVLTLVLTGCDEQQRMDYESAAQSCVKNNGILVKTVSFSKIYLFGLIPVGTNMTVYCQVNPTVGAD</sequence>
<proteinExistence type="predicted"/>
<dbReference type="EMBL" id="MK770119">
    <property type="protein sequence ID" value="QCW23882.1"/>
    <property type="molecule type" value="Genomic_DNA"/>
</dbReference>
<dbReference type="Proteomes" id="UP000308921">
    <property type="component" value="Segment"/>
</dbReference>
<evidence type="ECO:0008006" key="3">
    <source>
        <dbReference type="Google" id="ProtNLM"/>
    </source>
</evidence>
<protein>
    <recommendedName>
        <fullName evidence="3">Lipoprotein</fullName>
    </recommendedName>
</protein>
<gene>
    <name evidence="1" type="ORF">AAS21_gp144</name>
</gene>
<keyword evidence="2" id="KW-1185">Reference proteome</keyword>
<dbReference type="PROSITE" id="PS51257">
    <property type="entry name" value="PROKAR_LIPOPROTEIN"/>
    <property type="match status" value="1"/>
</dbReference>
<reference evidence="1 2" key="1">
    <citation type="submission" date="2019-04" db="EMBL/GenBank/DDBJ databases">
        <title>Complete genome sequence of Pantoea bacteriophage vB_PagS_AAS21.</title>
        <authorList>
            <person name="Truncaite L."/>
            <person name="Simoliuniene M."/>
            <person name="Zajanckauskaite A."/>
            <person name="Meskys R."/>
            <person name="Simoliunas E."/>
        </authorList>
    </citation>
    <scope>NUCLEOTIDE SEQUENCE [LARGE SCALE GENOMIC DNA]</scope>
</reference>
<evidence type="ECO:0000313" key="1">
    <source>
        <dbReference type="EMBL" id="QCW23882.1"/>
    </source>
</evidence>
<evidence type="ECO:0000313" key="2">
    <source>
        <dbReference type="Proteomes" id="UP000308921"/>
    </source>
</evidence>